<dbReference type="RefSeq" id="WP_041967534.1">
    <property type="nucleotide sequence ID" value="NZ_BASE01000100.1"/>
</dbReference>
<dbReference type="PANTHER" id="PTHR43798">
    <property type="entry name" value="MONOACYLGLYCEROL LIPASE"/>
    <property type="match status" value="1"/>
</dbReference>
<evidence type="ECO:0000259" key="1">
    <source>
        <dbReference type="Pfam" id="PF00561"/>
    </source>
</evidence>
<dbReference type="InterPro" id="IPR000639">
    <property type="entry name" value="Epox_hydrolase-like"/>
</dbReference>
<dbReference type="EMBL" id="BASE01000100">
    <property type="protein sequence ID" value="GAM15915.1"/>
    <property type="molecule type" value="Genomic_DNA"/>
</dbReference>
<keyword evidence="2" id="KW-0378">Hydrolase</keyword>
<comment type="caution">
    <text evidence="2">The sequence shown here is derived from an EMBL/GenBank/DDBJ whole genome shotgun (WGS) entry which is preliminary data.</text>
</comment>
<dbReference type="AlphaFoldDB" id="A0A0A8X7L5"/>
<gene>
    <name evidence="2" type="ORF">SAMD00020551_4086</name>
</gene>
<dbReference type="PANTHER" id="PTHR43798:SF5">
    <property type="entry name" value="MONOACYLGLYCEROL LIPASE ABHD6"/>
    <property type="match status" value="1"/>
</dbReference>
<dbReference type="OrthoDB" id="9776853at2"/>
<protein>
    <submittedName>
        <fullName evidence="2">Beta-ketoadipate enol-lactone hydrolase, putative</fullName>
    </submittedName>
</protein>
<dbReference type="InterPro" id="IPR050266">
    <property type="entry name" value="AB_hydrolase_sf"/>
</dbReference>
<evidence type="ECO:0000313" key="3">
    <source>
        <dbReference type="Proteomes" id="UP000031014"/>
    </source>
</evidence>
<dbReference type="InterPro" id="IPR029058">
    <property type="entry name" value="AB_hydrolase_fold"/>
</dbReference>
<dbReference type="SUPFAM" id="SSF53474">
    <property type="entry name" value="alpha/beta-Hydrolases"/>
    <property type="match status" value="1"/>
</dbReference>
<proteinExistence type="predicted"/>
<reference evidence="2 3" key="1">
    <citation type="submission" date="2013-06" db="EMBL/GenBank/DDBJ databases">
        <title>Whole genome shotgun sequence of Bacillus selenatarsenatis SF-1.</title>
        <authorList>
            <person name="Kuroda M."/>
            <person name="Sei K."/>
            <person name="Yamashita M."/>
            <person name="Ike M."/>
        </authorList>
    </citation>
    <scope>NUCLEOTIDE SEQUENCE [LARGE SCALE GENOMIC DNA]</scope>
    <source>
        <strain evidence="2 3">SF-1</strain>
    </source>
</reference>
<dbReference type="Gene3D" id="3.40.50.1820">
    <property type="entry name" value="alpha/beta hydrolase"/>
    <property type="match status" value="1"/>
</dbReference>
<dbReference type="InterPro" id="IPR000073">
    <property type="entry name" value="AB_hydrolase_1"/>
</dbReference>
<feature type="domain" description="AB hydrolase-1" evidence="1">
    <location>
        <begin position="15"/>
        <end position="120"/>
    </location>
</feature>
<dbReference type="STRING" id="1321606.SAMD00020551_4086"/>
<dbReference type="PRINTS" id="PR00412">
    <property type="entry name" value="EPOXHYDRLASE"/>
</dbReference>
<keyword evidence="3" id="KW-1185">Reference proteome</keyword>
<sequence>MLDYRLYKGRGSEYIVLLHGIGGNSNIFYKQLKPFLKKYNIVAINMPGHGKSPDIDSYKSRFSFDLIISEILKIMDHLSIRKAHFVGVSLGTIIVHHLLQTEPGRVRSAVLGGAITRLNLFGKSLIKLAWLIRNFIPFMWLYRILAWILMPRGNHKGSRRFFIQEAYKMKRKNFLAWYPLAGDVETTYSNVQEKSADVPKLYISGAEDHMFVREVAEDLRGDGSSELVILEHCGHVCNIEKAEEFNELSLEFMDKHEIKQANIS</sequence>
<accession>A0A0A8X7L5</accession>
<dbReference type="GO" id="GO:0016020">
    <property type="term" value="C:membrane"/>
    <property type="evidence" value="ECO:0007669"/>
    <property type="project" value="TreeGrafter"/>
</dbReference>
<dbReference type="GO" id="GO:0046464">
    <property type="term" value="P:acylglycerol catabolic process"/>
    <property type="evidence" value="ECO:0007669"/>
    <property type="project" value="TreeGrafter"/>
</dbReference>
<organism evidence="2 3">
    <name type="scientific">Mesobacillus selenatarsenatis (strain DSM 18680 / JCM 14380 / FERM P-15431 / SF-1)</name>
    <dbReference type="NCBI Taxonomy" id="1321606"/>
    <lineage>
        <taxon>Bacteria</taxon>
        <taxon>Bacillati</taxon>
        <taxon>Bacillota</taxon>
        <taxon>Bacilli</taxon>
        <taxon>Bacillales</taxon>
        <taxon>Bacillaceae</taxon>
        <taxon>Mesobacillus</taxon>
    </lineage>
</organism>
<dbReference type="GO" id="GO:0047372">
    <property type="term" value="F:monoacylglycerol lipase activity"/>
    <property type="evidence" value="ECO:0007669"/>
    <property type="project" value="TreeGrafter"/>
</dbReference>
<name>A0A0A8X7L5_MESS1</name>
<dbReference type="Pfam" id="PF00561">
    <property type="entry name" value="Abhydrolase_1"/>
    <property type="match status" value="1"/>
</dbReference>
<dbReference type="Proteomes" id="UP000031014">
    <property type="component" value="Unassembled WGS sequence"/>
</dbReference>
<evidence type="ECO:0000313" key="2">
    <source>
        <dbReference type="EMBL" id="GAM15915.1"/>
    </source>
</evidence>